<feature type="region of interest" description="Disordered" evidence="2">
    <location>
        <begin position="455"/>
        <end position="494"/>
    </location>
</feature>
<protein>
    <submittedName>
        <fullName evidence="3">Uncharacterized protein</fullName>
    </submittedName>
</protein>
<name>A0ABT6B991_9GAMM</name>
<dbReference type="Gene3D" id="3.30.930.30">
    <property type="match status" value="1"/>
</dbReference>
<sequence length="494" mass="54232">MDFDIELELHRRPDTDSAVGVAANRLQTSLKSVRNGMMHDHRAGDGPRFVVQTLPPANAPPWASDTTELWNRIEWTERAGQAPVLFEARAPVPAALGALEASQFGAAIACFIAEHLRTPVSFAVLPGSGPRLMRGEEGKRQVRLCFPTRALASPESPEGVLDRSGVGSGFGGRLPMVMNHYLAKDFVRTLTTEVVRLGNLHTPPLRPFPPLPAFPVEVSAGKDSPVGPAIDLGALRSISRSAKQMQPDAPPVGSALPGDPVDQERYPLVTRLRREAPRGMDIMELRDFEQTMDLSVEVEDALRDVTDQERERVDFESSQERLQGHVLEHRYLLDAARRRRARLLDELQALGKRSGLLLFLVGRSRAAARVRVEKAREVDRAKAHVRELKGAILRLQTQLHRAQGEKTVREDELVQSRARLRFSIRALAGNDPRVLTHLTGIVDDVQRAHLKACMDAPGKPAASPGKVGHEESEGKSGPPSHPAPPGSRPRARVG</sequence>
<accession>A0ABT6B991</accession>
<organism evidence="3 4">
    <name type="scientific">Luteibacter sahnii</name>
    <dbReference type="NCBI Taxonomy" id="3021977"/>
    <lineage>
        <taxon>Bacteria</taxon>
        <taxon>Pseudomonadati</taxon>
        <taxon>Pseudomonadota</taxon>
        <taxon>Gammaproteobacteria</taxon>
        <taxon>Lysobacterales</taxon>
        <taxon>Rhodanobacteraceae</taxon>
        <taxon>Luteibacter</taxon>
    </lineage>
</organism>
<keyword evidence="4" id="KW-1185">Reference proteome</keyword>
<gene>
    <name evidence="3" type="ORF">P3W24_06670</name>
</gene>
<comment type="caution">
    <text evidence="3">The sequence shown here is derived from an EMBL/GenBank/DDBJ whole genome shotgun (WGS) entry which is preliminary data.</text>
</comment>
<evidence type="ECO:0000313" key="4">
    <source>
        <dbReference type="Proteomes" id="UP001528850"/>
    </source>
</evidence>
<proteinExistence type="predicted"/>
<dbReference type="Proteomes" id="UP001528850">
    <property type="component" value="Unassembled WGS sequence"/>
</dbReference>
<evidence type="ECO:0000256" key="1">
    <source>
        <dbReference type="SAM" id="Coils"/>
    </source>
</evidence>
<evidence type="ECO:0000256" key="2">
    <source>
        <dbReference type="SAM" id="MobiDB-lite"/>
    </source>
</evidence>
<keyword evidence="1" id="KW-0175">Coiled coil</keyword>
<reference evidence="3 4" key="1">
    <citation type="journal article" date="2024" name="Curr. Microbiol.">
        <title>Luteibacter sahnii sp. nov., A Novel Yellow-Colored Xanthomonadin Pigment Producing Probiotic Bacterium from Healthy Rice Seed Microbiome.</title>
        <authorList>
            <person name="Jaiswal G."/>
            <person name="Rana R."/>
            <person name="Nayak P.K."/>
            <person name="Chouhan R."/>
            <person name="Gandhi S.G."/>
            <person name="Patel H.K."/>
            <person name="Patil P.B."/>
        </authorList>
    </citation>
    <scope>NUCLEOTIDE SEQUENCE [LARGE SCALE GENOMIC DNA]</scope>
    <source>
        <strain evidence="3 4">PPL201</strain>
    </source>
</reference>
<evidence type="ECO:0000313" key="3">
    <source>
        <dbReference type="EMBL" id="MDF4024639.1"/>
    </source>
</evidence>
<feature type="coiled-coil region" evidence="1">
    <location>
        <begin position="378"/>
        <end position="405"/>
    </location>
</feature>
<dbReference type="EMBL" id="JARJJS010000001">
    <property type="protein sequence ID" value="MDF4024639.1"/>
    <property type="molecule type" value="Genomic_DNA"/>
</dbReference>